<gene>
    <name evidence="1" type="ORF">CulFRC58_2293</name>
</gene>
<sequence>MSTELLSSVSSLPSLSSAFQIFKPILTVIKLILKFKGLFSS</sequence>
<name>A0ABM5U516_CORUL</name>
<dbReference type="EMBL" id="CP011913">
    <property type="protein sequence ID" value="AKN78147.1"/>
    <property type="molecule type" value="Genomic_DNA"/>
</dbReference>
<reference evidence="1 2" key="1">
    <citation type="journal article" date="2014" name="Int. J. Syst. Evol. Microbiol.">
        <title>Draft Genome Sequence of Corynebacterium ulcerans FRC58, Isolated from the Bronchitic Aspiration of a Patient in France.</title>
        <authorList>
            <person name="Silva Ado S."/>
            <person name="Barauna R.A."/>
            <person name="de Sa P.C."/>
            <person name="das Gracas D.A."/>
            <person name="Carneiro A.R."/>
            <person name="Thouvenin M."/>
            <person name="Azevedo V."/>
            <person name="Badell E."/>
            <person name="Guiso N."/>
            <person name="da Silva A.L."/>
            <person name="Ramos R.T."/>
        </authorList>
    </citation>
    <scope>NUCLEOTIDE SEQUENCE [LARGE SCALE GENOMIC DNA]</scope>
    <source>
        <strain evidence="1 2">FRC58</strain>
    </source>
</reference>
<organism evidence="1 2">
    <name type="scientific">Corynebacterium ulcerans FRC58</name>
    <dbReference type="NCBI Taxonomy" id="1408268"/>
    <lineage>
        <taxon>Bacteria</taxon>
        <taxon>Bacillati</taxon>
        <taxon>Actinomycetota</taxon>
        <taxon>Actinomycetes</taxon>
        <taxon>Mycobacteriales</taxon>
        <taxon>Corynebacteriaceae</taxon>
        <taxon>Corynebacterium</taxon>
    </lineage>
</organism>
<keyword evidence="2" id="KW-1185">Reference proteome</keyword>
<evidence type="ECO:0000313" key="1">
    <source>
        <dbReference type="EMBL" id="AKN78147.1"/>
    </source>
</evidence>
<protein>
    <submittedName>
        <fullName evidence="1">Uncharacterized protein</fullName>
    </submittedName>
</protein>
<dbReference type="Proteomes" id="UP000036185">
    <property type="component" value="Chromosome"/>
</dbReference>
<evidence type="ECO:0000313" key="2">
    <source>
        <dbReference type="Proteomes" id="UP000036185"/>
    </source>
</evidence>
<proteinExistence type="predicted"/>
<accession>A0ABM5U516</accession>